<feature type="chain" id="PRO_5039929595" evidence="1">
    <location>
        <begin position="27"/>
        <end position="67"/>
    </location>
</feature>
<dbReference type="AlphaFoldDB" id="A0A9J5ZUU8"/>
<gene>
    <name evidence="2" type="ORF">H5410_015849</name>
</gene>
<evidence type="ECO:0000313" key="2">
    <source>
        <dbReference type="EMBL" id="KAG5616025.1"/>
    </source>
</evidence>
<protein>
    <submittedName>
        <fullName evidence="2">Uncharacterized protein</fullName>
    </submittedName>
</protein>
<accession>A0A9J5ZUU8</accession>
<evidence type="ECO:0000313" key="3">
    <source>
        <dbReference type="Proteomes" id="UP000824120"/>
    </source>
</evidence>
<comment type="caution">
    <text evidence="2">The sequence shown here is derived from an EMBL/GenBank/DDBJ whole genome shotgun (WGS) entry which is preliminary data.</text>
</comment>
<proteinExistence type="predicted"/>
<organism evidence="2 3">
    <name type="scientific">Solanum commersonii</name>
    <name type="common">Commerson's wild potato</name>
    <name type="synonym">Commerson's nightshade</name>
    <dbReference type="NCBI Taxonomy" id="4109"/>
    <lineage>
        <taxon>Eukaryota</taxon>
        <taxon>Viridiplantae</taxon>
        <taxon>Streptophyta</taxon>
        <taxon>Embryophyta</taxon>
        <taxon>Tracheophyta</taxon>
        <taxon>Spermatophyta</taxon>
        <taxon>Magnoliopsida</taxon>
        <taxon>eudicotyledons</taxon>
        <taxon>Gunneridae</taxon>
        <taxon>Pentapetalae</taxon>
        <taxon>asterids</taxon>
        <taxon>lamiids</taxon>
        <taxon>Solanales</taxon>
        <taxon>Solanaceae</taxon>
        <taxon>Solanoideae</taxon>
        <taxon>Solaneae</taxon>
        <taxon>Solanum</taxon>
    </lineage>
</organism>
<dbReference type="EMBL" id="JACXVP010000003">
    <property type="protein sequence ID" value="KAG5616025.1"/>
    <property type="molecule type" value="Genomic_DNA"/>
</dbReference>
<feature type="signal peptide" evidence="1">
    <location>
        <begin position="1"/>
        <end position="26"/>
    </location>
</feature>
<keyword evidence="1" id="KW-0732">Signal</keyword>
<reference evidence="2 3" key="1">
    <citation type="submission" date="2020-09" db="EMBL/GenBank/DDBJ databases">
        <title>De no assembly of potato wild relative species, Solanum commersonii.</title>
        <authorList>
            <person name="Cho K."/>
        </authorList>
    </citation>
    <scope>NUCLEOTIDE SEQUENCE [LARGE SCALE GENOMIC DNA]</scope>
    <source>
        <strain evidence="2">LZ3.2</strain>
        <tissue evidence="2">Leaf</tissue>
    </source>
</reference>
<dbReference type="Proteomes" id="UP000824120">
    <property type="component" value="Chromosome 3"/>
</dbReference>
<sequence>MASLYSLIVPLLSFLGFLFLFSTAVAVEIQEACKASNMPGCIGIGPAKTLDDIPNHSISLGGLFPEP</sequence>
<keyword evidence="3" id="KW-1185">Reference proteome</keyword>
<name>A0A9J5ZUU8_SOLCO</name>
<evidence type="ECO:0000256" key="1">
    <source>
        <dbReference type="SAM" id="SignalP"/>
    </source>
</evidence>